<accession>A0A9K3EDW2</accession>
<evidence type="ECO:0008006" key="4">
    <source>
        <dbReference type="Google" id="ProtNLM"/>
    </source>
</evidence>
<protein>
    <recommendedName>
        <fullName evidence="4">Transmembrane protein</fullName>
    </recommendedName>
</protein>
<proteinExistence type="predicted"/>
<keyword evidence="3" id="KW-1185">Reference proteome</keyword>
<keyword evidence="1" id="KW-0472">Membrane</keyword>
<reference evidence="2" key="2">
    <citation type="submission" date="2020-06" db="EMBL/GenBank/DDBJ databases">
        <title>Helianthus annuus Genome sequencing and assembly Release 2.</title>
        <authorList>
            <person name="Gouzy J."/>
            <person name="Langlade N."/>
            <person name="Munos S."/>
        </authorList>
    </citation>
    <scope>NUCLEOTIDE SEQUENCE</scope>
    <source>
        <tissue evidence="2">Leaves</tissue>
    </source>
</reference>
<dbReference type="Proteomes" id="UP000215914">
    <property type="component" value="Unassembled WGS sequence"/>
</dbReference>
<gene>
    <name evidence="2" type="ORF">HanXRQr2_Chr14g0668391</name>
</gene>
<dbReference type="EMBL" id="MNCJ02000329">
    <property type="protein sequence ID" value="KAF5771239.1"/>
    <property type="molecule type" value="Genomic_DNA"/>
</dbReference>
<keyword evidence="1" id="KW-0812">Transmembrane</keyword>
<comment type="caution">
    <text evidence="2">The sequence shown here is derived from an EMBL/GenBank/DDBJ whole genome shotgun (WGS) entry which is preliminary data.</text>
</comment>
<reference evidence="2" key="1">
    <citation type="journal article" date="2017" name="Nature">
        <title>The sunflower genome provides insights into oil metabolism, flowering and Asterid evolution.</title>
        <authorList>
            <person name="Badouin H."/>
            <person name="Gouzy J."/>
            <person name="Grassa C.J."/>
            <person name="Murat F."/>
            <person name="Staton S.E."/>
            <person name="Cottret L."/>
            <person name="Lelandais-Briere C."/>
            <person name="Owens G.L."/>
            <person name="Carrere S."/>
            <person name="Mayjonade B."/>
            <person name="Legrand L."/>
            <person name="Gill N."/>
            <person name="Kane N.C."/>
            <person name="Bowers J.E."/>
            <person name="Hubner S."/>
            <person name="Bellec A."/>
            <person name="Berard A."/>
            <person name="Berges H."/>
            <person name="Blanchet N."/>
            <person name="Boniface M.C."/>
            <person name="Brunel D."/>
            <person name="Catrice O."/>
            <person name="Chaidir N."/>
            <person name="Claudel C."/>
            <person name="Donnadieu C."/>
            <person name="Faraut T."/>
            <person name="Fievet G."/>
            <person name="Helmstetter N."/>
            <person name="King M."/>
            <person name="Knapp S.J."/>
            <person name="Lai Z."/>
            <person name="Le Paslier M.C."/>
            <person name="Lippi Y."/>
            <person name="Lorenzon L."/>
            <person name="Mandel J.R."/>
            <person name="Marage G."/>
            <person name="Marchand G."/>
            <person name="Marquand E."/>
            <person name="Bret-Mestries E."/>
            <person name="Morien E."/>
            <person name="Nambeesan S."/>
            <person name="Nguyen T."/>
            <person name="Pegot-Espagnet P."/>
            <person name="Pouilly N."/>
            <person name="Raftis F."/>
            <person name="Sallet E."/>
            <person name="Schiex T."/>
            <person name="Thomas J."/>
            <person name="Vandecasteele C."/>
            <person name="Vares D."/>
            <person name="Vear F."/>
            <person name="Vautrin S."/>
            <person name="Crespi M."/>
            <person name="Mangin B."/>
            <person name="Burke J.M."/>
            <person name="Salse J."/>
            <person name="Munos S."/>
            <person name="Vincourt P."/>
            <person name="Rieseberg L.H."/>
            <person name="Langlade N.B."/>
        </authorList>
    </citation>
    <scope>NUCLEOTIDE SEQUENCE</scope>
    <source>
        <tissue evidence="2">Leaves</tissue>
    </source>
</reference>
<feature type="transmembrane region" description="Helical" evidence="1">
    <location>
        <begin position="27"/>
        <end position="45"/>
    </location>
</feature>
<keyword evidence="1" id="KW-1133">Transmembrane helix</keyword>
<evidence type="ECO:0000256" key="1">
    <source>
        <dbReference type="SAM" id="Phobius"/>
    </source>
</evidence>
<evidence type="ECO:0000313" key="3">
    <source>
        <dbReference type="Proteomes" id="UP000215914"/>
    </source>
</evidence>
<evidence type="ECO:0000313" key="2">
    <source>
        <dbReference type="EMBL" id="KAF5771239.1"/>
    </source>
</evidence>
<name>A0A9K3EDW2_HELAN</name>
<sequence>MYLSRLRPISVDMTCFRQVGKLLEVSLIGKWVCVVISMIWVVIGMDRGEKKKRRRKDQ</sequence>
<dbReference type="Gramene" id="mRNA:HanXRQr2_Chr14g0668391">
    <property type="protein sequence ID" value="CDS:HanXRQr2_Chr14g0668391.1"/>
    <property type="gene ID" value="HanXRQr2_Chr14g0668391"/>
</dbReference>
<dbReference type="AlphaFoldDB" id="A0A9K3EDW2"/>
<organism evidence="2 3">
    <name type="scientific">Helianthus annuus</name>
    <name type="common">Common sunflower</name>
    <dbReference type="NCBI Taxonomy" id="4232"/>
    <lineage>
        <taxon>Eukaryota</taxon>
        <taxon>Viridiplantae</taxon>
        <taxon>Streptophyta</taxon>
        <taxon>Embryophyta</taxon>
        <taxon>Tracheophyta</taxon>
        <taxon>Spermatophyta</taxon>
        <taxon>Magnoliopsida</taxon>
        <taxon>eudicotyledons</taxon>
        <taxon>Gunneridae</taxon>
        <taxon>Pentapetalae</taxon>
        <taxon>asterids</taxon>
        <taxon>campanulids</taxon>
        <taxon>Asterales</taxon>
        <taxon>Asteraceae</taxon>
        <taxon>Asteroideae</taxon>
        <taxon>Heliantheae alliance</taxon>
        <taxon>Heliantheae</taxon>
        <taxon>Helianthus</taxon>
    </lineage>
</organism>